<gene>
    <name evidence="8" type="primary">SMKI03G1000</name>
    <name evidence="8" type="ORF">SMKI_03G1000</name>
</gene>
<evidence type="ECO:0000256" key="1">
    <source>
        <dbReference type="ARBA" id="ARBA00004127"/>
    </source>
</evidence>
<comment type="similarity">
    <text evidence="7">Belongs to the PGAP3 family.</text>
</comment>
<proteinExistence type="inferred from homology"/>
<feature type="signal peptide" evidence="7">
    <location>
        <begin position="1"/>
        <end position="18"/>
    </location>
</feature>
<feature type="transmembrane region" description="Helical" evidence="7">
    <location>
        <begin position="189"/>
        <end position="207"/>
    </location>
</feature>
<keyword evidence="6 7" id="KW-0472">Membrane</keyword>
<reference evidence="8" key="1">
    <citation type="submission" date="2022-10" db="EMBL/GenBank/DDBJ databases">
        <authorList>
            <person name="Byrne P K."/>
        </authorList>
    </citation>
    <scope>NUCLEOTIDE SEQUENCE</scope>
    <source>
        <strain evidence="8">IFO1815</strain>
    </source>
</reference>
<evidence type="ECO:0000256" key="3">
    <source>
        <dbReference type="ARBA" id="ARBA00022692"/>
    </source>
</evidence>
<evidence type="ECO:0000313" key="9">
    <source>
        <dbReference type="Proteomes" id="UP001161438"/>
    </source>
</evidence>
<evidence type="ECO:0000256" key="7">
    <source>
        <dbReference type="RuleBase" id="RU365066"/>
    </source>
</evidence>
<feature type="transmembrane region" description="Helical" evidence="7">
    <location>
        <begin position="219"/>
        <end position="237"/>
    </location>
</feature>
<accession>A0AA35IWW8</accession>
<keyword evidence="7" id="KW-0256">Endoplasmic reticulum</keyword>
<dbReference type="PANTHER" id="PTHR13148:SF0">
    <property type="entry name" value="POST-GPI ATTACHMENT TO PROTEINS FACTOR 3"/>
    <property type="match status" value="1"/>
</dbReference>
<dbReference type="EMBL" id="OX365759">
    <property type="protein sequence ID" value="CAI4037625.1"/>
    <property type="molecule type" value="Genomic_DNA"/>
</dbReference>
<feature type="transmembrane region" description="Helical" evidence="7">
    <location>
        <begin position="329"/>
        <end position="347"/>
    </location>
</feature>
<evidence type="ECO:0000256" key="5">
    <source>
        <dbReference type="ARBA" id="ARBA00022989"/>
    </source>
</evidence>
<evidence type="ECO:0000256" key="4">
    <source>
        <dbReference type="ARBA" id="ARBA00022729"/>
    </source>
</evidence>
<name>A0AA35IWW8_SACMI</name>
<sequence length="358" mass="42487">MKLTVVVAILVHCFLVTCSPGDNLDEFIDCTYACEYKRRCPNSQINYIDPETNMFHDIEFSDTPGLYSQLLFWDCISDCDYQCQHIITRWRIDAQEEVYQFHGKWPFLRVLGTQEFFSTIFSIGNFIPHYKAFMKFSKMLREDGNNRKERSRSILIWNYLYVTVAGMLAWTASSVFHCRDLIITEKLDYFFAGATVLTGFHAIFARMTSMFLYPKIAQAFTASVAMIFALHILRLYVDWSYTYNMRFNIFFGILQYILLIMLSCQNYHALKKQKQKQKGRFKKTAYSNFKGRMFKLCIIPIILVMVTTMAMLLELFDFFSYAWQIDAHAIWHLCTIWPSWVLYDFFLEDYVYWGNKQL</sequence>
<dbReference type="GeneID" id="80916838"/>
<keyword evidence="3 7" id="KW-0812">Transmembrane</keyword>
<dbReference type="GO" id="GO:0006506">
    <property type="term" value="P:GPI anchor biosynthetic process"/>
    <property type="evidence" value="ECO:0007669"/>
    <property type="project" value="UniProtKB-KW"/>
</dbReference>
<dbReference type="GO" id="GO:0005789">
    <property type="term" value="C:endoplasmic reticulum membrane"/>
    <property type="evidence" value="ECO:0007669"/>
    <property type="project" value="UniProtKB-SubCell"/>
</dbReference>
<keyword evidence="9" id="KW-1185">Reference proteome</keyword>
<evidence type="ECO:0000256" key="2">
    <source>
        <dbReference type="ARBA" id="ARBA00022502"/>
    </source>
</evidence>
<keyword evidence="2 7" id="KW-0337">GPI-anchor biosynthesis</keyword>
<dbReference type="RefSeq" id="XP_056080742.1">
    <property type="nucleotide sequence ID" value="XM_056226469.1"/>
</dbReference>
<keyword evidence="5 7" id="KW-1133">Transmembrane helix</keyword>
<feature type="transmembrane region" description="Helical" evidence="7">
    <location>
        <begin position="249"/>
        <end position="270"/>
    </location>
</feature>
<dbReference type="InterPro" id="IPR007217">
    <property type="entry name" value="Per1-like"/>
</dbReference>
<dbReference type="Pfam" id="PF04080">
    <property type="entry name" value="Per1"/>
    <property type="match status" value="1"/>
</dbReference>
<comment type="function">
    <text evidence="7">Involved in the lipid remodeling steps of GPI-anchor maturation.</text>
</comment>
<keyword evidence="4 7" id="KW-0732">Signal</keyword>
<dbReference type="AlphaFoldDB" id="A0AA35IWW8"/>
<evidence type="ECO:0000313" key="8">
    <source>
        <dbReference type="EMBL" id="CAI4037625.1"/>
    </source>
</evidence>
<comment type="caution">
    <text evidence="7">Lacks conserved residue(s) required for the propagation of feature annotation.</text>
</comment>
<feature type="chain" id="PRO_5041485625" description="Post-GPI attachment to proteins factor 3" evidence="7">
    <location>
        <begin position="19"/>
        <end position="358"/>
    </location>
</feature>
<dbReference type="GO" id="GO:0016788">
    <property type="term" value="F:hydrolase activity, acting on ester bonds"/>
    <property type="evidence" value="ECO:0007669"/>
    <property type="project" value="TreeGrafter"/>
</dbReference>
<organism evidence="8 9">
    <name type="scientific">Saccharomyces mikatae IFO 1815</name>
    <dbReference type="NCBI Taxonomy" id="226126"/>
    <lineage>
        <taxon>Eukaryota</taxon>
        <taxon>Fungi</taxon>
        <taxon>Dikarya</taxon>
        <taxon>Ascomycota</taxon>
        <taxon>Saccharomycotina</taxon>
        <taxon>Saccharomycetes</taxon>
        <taxon>Saccharomycetales</taxon>
        <taxon>Saccharomycetaceae</taxon>
        <taxon>Saccharomyces</taxon>
    </lineage>
</organism>
<feature type="transmembrane region" description="Helical" evidence="7">
    <location>
        <begin position="154"/>
        <end position="177"/>
    </location>
</feature>
<comment type="subcellular location">
    <subcellularLocation>
        <location evidence="1">Endomembrane system</location>
        <topology evidence="1">Multi-pass membrane protein</topology>
    </subcellularLocation>
    <subcellularLocation>
        <location evidence="7">Endoplasmic reticulum membrane</location>
        <topology evidence="7">Multi-pass membrane protein</topology>
    </subcellularLocation>
</comment>
<dbReference type="Proteomes" id="UP001161438">
    <property type="component" value="Chromosome 3"/>
</dbReference>
<dbReference type="PANTHER" id="PTHR13148">
    <property type="entry name" value="PER1-RELATED"/>
    <property type="match status" value="1"/>
</dbReference>
<feature type="transmembrane region" description="Helical" evidence="7">
    <location>
        <begin position="296"/>
        <end position="323"/>
    </location>
</feature>
<evidence type="ECO:0000256" key="6">
    <source>
        <dbReference type="ARBA" id="ARBA00023136"/>
    </source>
</evidence>
<protein>
    <recommendedName>
        <fullName evidence="7">Post-GPI attachment to proteins factor 3</fullName>
    </recommendedName>
</protein>